<gene>
    <name evidence="2" type="ORF">DDIC_09520</name>
</gene>
<evidence type="ECO:0000313" key="2">
    <source>
        <dbReference type="EMBL" id="QCC86106.1"/>
    </source>
</evidence>
<dbReference type="OrthoDB" id="5457710at2"/>
<evidence type="ECO:0000313" key="3">
    <source>
        <dbReference type="Proteomes" id="UP000297065"/>
    </source>
</evidence>
<name>A0A4P7UIA2_DESDE</name>
<sequence length="167" mass="19427">MNSPLTYLHRHLAALLCLCLCLCLPLAAKAKDLTGNSNIQLVRELYDNVRDTLPSEINAAGNTQTIQNRLRCYEKNHDYGQRIQICNNKYVKNIVHLARKSIHSRPNLGEFVLNVDLCPILYNICMGQTQDDKERCILFERQCIDYTLDMFWRGSARYTQQTYRLDQ</sequence>
<reference evidence="2 3" key="1">
    <citation type="submission" date="2019-02" db="EMBL/GenBank/DDBJ databases">
        <title>Complete Genome Sequence of Desulfovibrio desulfuricans IC1, a Sulfonate Utilizing Anaerobe.</title>
        <authorList>
            <person name="Day L.A."/>
            <person name="De Leon K.B."/>
            <person name="Wall J.D."/>
        </authorList>
    </citation>
    <scope>NUCLEOTIDE SEQUENCE [LARGE SCALE GENOMIC DNA]</scope>
    <source>
        <strain evidence="2 3">IC1</strain>
    </source>
</reference>
<dbReference type="AlphaFoldDB" id="A0A4P7UIA2"/>
<feature type="signal peptide" evidence="1">
    <location>
        <begin position="1"/>
        <end position="30"/>
    </location>
</feature>
<dbReference type="RefSeq" id="WP_136400218.1">
    <property type="nucleotide sequence ID" value="NZ_CP036295.1"/>
</dbReference>
<feature type="chain" id="PRO_5020644422" description="Secreted protein" evidence="1">
    <location>
        <begin position="31"/>
        <end position="167"/>
    </location>
</feature>
<dbReference type="EMBL" id="CP036295">
    <property type="protein sequence ID" value="QCC86106.1"/>
    <property type="molecule type" value="Genomic_DNA"/>
</dbReference>
<evidence type="ECO:0000256" key="1">
    <source>
        <dbReference type="SAM" id="SignalP"/>
    </source>
</evidence>
<organism evidence="2 3">
    <name type="scientific">Desulfovibrio desulfuricans</name>
    <dbReference type="NCBI Taxonomy" id="876"/>
    <lineage>
        <taxon>Bacteria</taxon>
        <taxon>Pseudomonadati</taxon>
        <taxon>Thermodesulfobacteriota</taxon>
        <taxon>Desulfovibrionia</taxon>
        <taxon>Desulfovibrionales</taxon>
        <taxon>Desulfovibrionaceae</taxon>
        <taxon>Desulfovibrio</taxon>
    </lineage>
</organism>
<keyword evidence="1" id="KW-0732">Signal</keyword>
<protein>
    <recommendedName>
        <fullName evidence="4">Secreted protein</fullName>
    </recommendedName>
</protein>
<evidence type="ECO:0008006" key="4">
    <source>
        <dbReference type="Google" id="ProtNLM"/>
    </source>
</evidence>
<proteinExistence type="predicted"/>
<accession>A0A4P7UIA2</accession>
<dbReference type="Proteomes" id="UP000297065">
    <property type="component" value="Chromosome"/>
</dbReference>